<evidence type="ECO:0000313" key="2">
    <source>
        <dbReference type="Proteomes" id="UP000022910"/>
    </source>
</evidence>
<dbReference type="AlphaFoldDB" id="A0A015ILT9"/>
<dbReference type="EMBL" id="JEMT01026994">
    <property type="protein sequence ID" value="EXX58157.1"/>
    <property type="molecule type" value="Genomic_DNA"/>
</dbReference>
<dbReference type="SUPFAM" id="SSF81383">
    <property type="entry name" value="F-box domain"/>
    <property type="match status" value="1"/>
</dbReference>
<reference evidence="1 2" key="1">
    <citation type="submission" date="2014-02" db="EMBL/GenBank/DDBJ databases">
        <title>Single nucleus genome sequencing reveals high similarity among nuclei of an endomycorrhizal fungus.</title>
        <authorList>
            <person name="Lin K."/>
            <person name="Geurts R."/>
            <person name="Zhang Z."/>
            <person name="Limpens E."/>
            <person name="Saunders D.G."/>
            <person name="Mu D."/>
            <person name="Pang E."/>
            <person name="Cao H."/>
            <person name="Cha H."/>
            <person name="Lin T."/>
            <person name="Zhou Q."/>
            <person name="Shang Y."/>
            <person name="Li Y."/>
            <person name="Ivanov S."/>
            <person name="Sharma T."/>
            <person name="Velzen R.V."/>
            <person name="Ruijter N.D."/>
            <person name="Aanen D.K."/>
            <person name="Win J."/>
            <person name="Kamoun S."/>
            <person name="Bisseling T."/>
            <person name="Huang S."/>
        </authorList>
    </citation>
    <scope>NUCLEOTIDE SEQUENCE [LARGE SCALE GENOMIC DNA]</scope>
    <source>
        <strain evidence="2">DAOM197198w</strain>
    </source>
</reference>
<dbReference type="InterPro" id="IPR036047">
    <property type="entry name" value="F-box-like_dom_sf"/>
</dbReference>
<organism evidence="1 2">
    <name type="scientific">Rhizophagus irregularis (strain DAOM 197198w)</name>
    <name type="common">Glomus intraradices</name>
    <dbReference type="NCBI Taxonomy" id="1432141"/>
    <lineage>
        <taxon>Eukaryota</taxon>
        <taxon>Fungi</taxon>
        <taxon>Fungi incertae sedis</taxon>
        <taxon>Mucoromycota</taxon>
        <taxon>Glomeromycotina</taxon>
        <taxon>Glomeromycetes</taxon>
        <taxon>Glomerales</taxon>
        <taxon>Glomeraceae</taxon>
        <taxon>Rhizophagus</taxon>
    </lineage>
</organism>
<dbReference type="HOGENOM" id="CLU_1066148_0_0_1"/>
<dbReference type="OrthoDB" id="2305507at2759"/>
<accession>A0A015ILT9</accession>
<sequence length="277" mass="32233">MRSKSIKLSVSLPNEIVLEIFKHIPSRQLTKFMVLSRAMNVEIKKILVKRFNDVFWNPHRRILVMITRYVLDFVPIHNTFDLGFKSLDNENLIATFQQNSSQRSGMVGPNNKRLWGFKLRGDGILRENPLNEPLIYTTWDSPYEQKETRLYTFDSNTDSAHPFIKTFFVTNGAVRIPCDDCEETKGSWTYKLFNNDRKRKNANFTPKVEFEGRNEKKYNGPGNHEVVGTLKTVRIQAPMLLASIEEKKKDRYVGGLKYIVMEGGQHLLKRKRNCVIS</sequence>
<keyword evidence="2" id="KW-1185">Reference proteome</keyword>
<comment type="caution">
    <text evidence="1">The sequence shown here is derived from an EMBL/GenBank/DDBJ whole genome shotgun (WGS) entry which is preliminary data.</text>
</comment>
<dbReference type="Proteomes" id="UP000022910">
    <property type="component" value="Unassembled WGS sequence"/>
</dbReference>
<evidence type="ECO:0008006" key="3">
    <source>
        <dbReference type="Google" id="ProtNLM"/>
    </source>
</evidence>
<proteinExistence type="predicted"/>
<evidence type="ECO:0000313" key="1">
    <source>
        <dbReference type="EMBL" id="EXX58157.1"/>
    </source>
</evidence>
<protein>
    <recommendedName>
        <fullName evidence="3">F-box domain-containing protein</fullName>
    </recommendedName>
</protein>
<gene>
    <name evidence="1" type="ORF">RirG_200450</name>
</gene>
<name>A0A015ILT9_RHIIW</name>